<gene>
    <name evidence="2" type="ORF">dnl_54070</name>
</gene>
<dbReference type="KEGG" id="dli:dnl_54070"/>
<reference evidence="2" key="1">
    <citation type="journal article" date="2021" name="Microb. Physiol.">
        <title>Proteogenomic Insights into the Physiology of Marine, Sulfate-Reducing, Filamentous Desulfonema limicola and Desulfonema magnum.</title>
        <authorList>
            <person name="Schnaars V."/>
            <person name="Wohlbrand L."/>
            <person name="Scheve S."/>
            <person name="Hinrichs C."/>
            <person name="Reinhardt R."/>
            <person name="Rabus R."/>
        </authorList>
    </citation>
    <scope>NUCLEOTIDE SEQUENCE</scope>
    <source>
        <strain evidence="2">5ac10</strain>
    </source>
</reference>
<sequence>MQIMNTADILVIQKEFSEIFHFLDERRIRLWCAARARAYNRKHGRGGVTAVHQATGVSRPRISQGMKDISNPDMLDKNRIRKPGAGRKKTVELQPDILKALDDLVDPDSRGDPESPSSLDLKKYL</sequence>
<name>A0A975BCC8_9BACT</name>
<feature type="compositionally biased region" description="Basic residues" evidence="1">
    <location>
        <begin position="79"/>
        <end position="88"/>
    </location>
</feature>
<proteinExistence type="predicted"/>
<dbReference type="EMBL" id="CP061799">
    <property type="protein sequence ID" value="QTA83014.1"/>
    <property type="molecule type" value="Genomic_DNA"/>
</dbReference>
<accession>A0A975BCC8</accession>
<dbReference type="Proteomes" id="UP000663720">
    <property type="component" value="Chromosome"/>
</dbReference>
<feature type="compositionally biased region" description="Basic and acidic residues" evidence="1">
    <location>
        <begin position="99"/>
        <end position="113"/>
    </location>
</feature>
<dbReference type="AlphaFoldDB" id="A0A975BCC8"/>
<evidence type="ECO:0000313" key="3">
    <source>
        <dbReference type="Proteomes" id="UP000663720"/>
    </source>
</evidence>
<feature type="region of interest" description="Disordered" evidence="1">
    <location>
        <begin position="59"/>
        <end position="125"/>
    </location>
</feature>
<evidence type="ECO:0000256" key="1">
    <source>
        <dbReference type="SAM" id="MobiDB-lite"/>
    </source>
</evidence>
<organism evidence="2 3">
    <name type="scientific">Desulfonema limicola</name>
    <dbReference type="NCBI Taxonomy" id="45656"/>
    <lineage>
        <taxon>Bacteria</taxon>
        <taxon>Pseudomonadati</taxon>
        <taxon>Thermodesulfobacteriota</taxon>
        <taxon>Desulfobacteria</taxon>
        <taxon>Desulfobacterales</taxon>
        <taxon>Desulfococcaceae</taxon>
        <taxon>Desulfonema</taxon>
    </lineage>
</organism>
<protein>
    <submittedName>
        <fullName evidence="2">Uncharacterized protein</fullName>
    </submittedName>
</protein>
<evidence type="ECO:0000313" key="2">
    <source>
        <dbReference type="EMBL" id="QTA83014.1"/>
    </source>
</evidence>
<keyword evidence="3" id="KW-1185">Reference proteome</keyword>